<evidence type="ECO:0000256" key="1">
    <source>
        <dbReference type="SAM" id="MobiDB-lite"/>
    </source>
</evidence>
<protein>
    <recommendedName>
        <fullName evidence="4">C2H2-type domain-containing protein</fullName>
    </recommendedName>
</protein>
<dbReference type="AlphaFoldDB" id="A0A8H5JEL1"/>
<dbReference type="PANTHER" id="PTHR38167">
    <property type="entry name" value="C2H2-TYPE DOMAIN-CONTAINING PROTEIN"/>
    <property type="match status" value="1"/>
</dbReference>
<proteinExistence type="predicted"/>
<evidence type="ECO:0000313" key="2">
    <source>
        <dbReference type="EMBL" id="KAF5551761.1"/>
    </source>
</evidence>
<reference evidence="2 3" key="1">
    <citation type="submission" date="2020-05" db="EMBL/GenBank/DDBJ databases">
        <title>Identification and distribution of gene clusters putatively required for synthesis of sphingolipid metabolism inhibitors in phylogenetically diverse species of the filamentous fungus Fusarium.</title>
        <authorList>
            <person name="Kim H.-S."/>
            <person name="Busman M."/>
            <person name="Brown D.W."/>
            <person name="Divon H."/>
            <person name="Uhlig S."/>
            <person name="Proctor R.H."/>
        </authorList>
    </citation>
    <scope>NUCLEOTIDE SEQUENCE [LARGE SCALE GENOMIC DNA]</scope>
    <source>
        <strain evidence="2 3">NRRL 25196</strain>
    </source>
</reference>
<feature type="region of interest" description="Disordered" evidence="1">
    <location>
        <begin position="134"/>
        <end position="183"/>
    </location>
</feature>
<organism evidence="2 3">
    <name type="scientific">Fusarium napiforme</name>
    <dbReference type="NCBI Taxonomy" id="42672"/>
    <lineage>
        <taxon>Eukaryota</taxon>
        <taxon>Fungi</taxon>
        <taxon>Dikarya</taxon>
        <taxon>Ascomycota</taxon>
        <taxon>Pezizomycotina</taxon>
        <taxon>Sordariomycetes</taxon>
        <taxon>Hypocreomycetidae</taxon>
        <taxon>Hypocreales</taxon>
        <taxon>Nectriaceae</taxon>
        <taxon>Fusarium</taxon>
        <taxon>Fusarium fujikuroi species complex</taxon>
    </lineage>
</organism>
<evidence type="ECO:0008006" key="4">
    <source>
        <dbReference type="Google" id="ProtNLM"/>
    </source>
</evidence>
<evidence type="ECO:0000313" key="3">
    <source>
        <dbReference type="Proteomes" id="UP000574317"/>
    </source>
</evidence>
<feature type="compositionally biased region" description="Acidic residues" evidence="1">
    <location>
        <begin position="169"/>
        <end position="183"/>
    </location>
</feature>
<sequence length="183" mass="20563">MSFKLEQEMVHLAPEQHVRAILLALLDDPSVKARALNHYSRLKAADNPVTGLKRKAMNDLFVCVQCDQAFTHQDNTETSCRYHPGDLDVDDTGDFWADHDEDCHGEIDTPEMREEMPDGFRWACCDKLGGRKGCTKGKHQADPAKSRRGGNVPSGGDLRKNNGSHYPVSDEDTEEEEEGDEEY</sequence>
<keyword evidence="3" id="KW-1185">Reference proteome</keyword>
<dbReference type="EMBL" id="JAAOAO010000269">
    <property type="protein sequence ID" value="KAF5551761.1"/>
    <property type="molecule type" value="Genomic_DNA"/>
</dbReference>
<gene>
    <name evidence="2" type="ORF">FNAPI_7367</name>
</gene>
<accession>A0A8H5JEL1</accession>
<comment type="caution">
    <text evidence="2">The sequence shown here is derived from an EMBL/GenBank/DDBJ whole genome shotgun (WGS) entry which is preliminary data.</text>
</comment>
<dbReference type="PANTHER" id="PTHR38167:SF1">
    <property type="entry name" value="C2H2-TYPE DOMAIN-CONTAINING PROTEIN"/>
    <property type="match status" value="1"/>
</dbReference>
<name>A0A8H5JEL1_9HYPO</name>
<dbReference type="Proteomes" id="UP000574317">
    <property type="component" value="Unassembled WGS sequence"/>
</dbReference>